<reference evidence="19 20" key="1">
    <citation type="submission" date="2019-10" db="EMBL/GenBank/DDBJ databases">
        <title>Extracellular Electron Transfer in a Candidatus Methanoperedens spp. Enrichment Culture.</title>
        <authorList>
            <person name="Berger S."/>
            <person name="Rangel Shaw D."/>
            <person name="Berben T."/>
            <person name="In 'T Zandt M."/>
            <person name="Frank J."/>
            <person name="Reimann J."/>
            <person name="Jetten M.S.M."/>
            <person name="Welte C.U."/>
        </authorList>
    </citation>
    <scope>NUCLEOTIDE SEQUENCE [LARGE SCALE GENOMIC DNA]</scope>
    <source>
        <strain evidence="19">SB12</strain>
    </source>
</reference>
<dbReference type="Gene3D" id="3.30.470.20">
    <property type="entry name" value="ATP-grasp fold, B domain"/>
    <property type="match status" value="1"/>
</dbReference>
<evidence type="ECO:0000256" key="4">
    <source>
        <dbReference type="ARBA" id="ARBA00022723"/>
    </source>
</evidence>
<dbReference type="Gene3D" id="3.40.50.20">
    <property type="match status" value="1"/>
</dbReference>
<feature type="binding site" evidence="16">
    <location>
        <position position="313"/>
    </location>
    <ligand>
        <name>Mg(2+)</name>
        <dbReference type="ChEBI" id="CHEBI:18420"/>
        <label>2</label>
    </ligand>
</feature>
<dbReference type="Proteomes" id="UP000460298">
    <property type="component" value="Unassembled WGS sequence"/>
</dbReference>
<dbReference type="Pfam" id="PF01820">
    <property type="entry name" value="Dala_Dala_lig_N"/>
    <property type="match status" value="1"/>
</dbReference>
<comment type="similarity">
    <text evidence="2 13">Belongs to the D-alanine--D-alanine ligase family.</text>
</comment>
<evidence type="ECO:0000256" key="14">
    <source>
        <dbReference type="PIRSR" id="PIRSR039102-1"/>
    </source>
</evidence>
<evidence type="ECO:0000256" key="13">
    <source>
        <dbReference type="HAMAP-Rule" id="MF_00047"/>
    </source>
</evidence>
<dbReference type="InterPro" id="IPR016185">
    <property type="entry name" value="PreATP-grasp_dom_sf"/>
</dbReference>
<dbReference type="FunFam" id="3.30.470.20:FF:000008">
    <property type="entry name" value="D-alanine--D-alanine ligase"/>
    <property type="match status" value="1"/>
</dbReference>
<keyword evidence="5 15" id="KW-0547">Nucleotide-binding</keyword>
<accession>A0A833LYI8</accession>
<evidence type="ECO:0000256" key="10">
    <source>
        <dbReference type="ARBA" id="ARBA00023211"/>
    </source>
</evidence>
<feature type="active site" evidence="14">
    <location>
        <position position="322"/>
    </location>
</feature>
<dbReference type="GO" id="GO:0008716">
    <property type="term" value="F:D-alanine-D-alanine ligase activity"/>
    <property type="evidence" value="ECO:0007669"/>
    <property type="project" value="UniProtKB-UniRule"/>
</dbReference>
<dbReference type="PROSITE" id="PS50975">
    <property type="entry name" value="ATP_GRASP"/>
    <property type="match status" value="1"/>
</dbReference>
<keyword evidence="4 16" id="KW-0479">Metal-binding</keyword>
<feature type="active site" evidence="14">
    <location>
        <position position="19"/>
    </location>
</feature>
<comment type="caution">
    <text evidence="19">The sequence shown here is derived from an EMBL/GenBank/DDBJ whole genome shotgun (WGS) entry which is preliminary data.</text>
</comment>
<feature type="binding site" evidence="16">
    <location>
        <position position="311"/>
    </location>
    <ligand>
        <name>Mg(2+)</name>
        <dbReference type="ChEBI" id="CHEBI:18420"/>
        <label>1</label>
    </ligand>
</feature>
<comment type="catalytic activity">
    <reaction evidence="12 13">
        <text>2 D-alanine + ATP = D-alanyl-D-alanine + ADP + phosphate + H(+)</text>
        <dbReference type="Rhea" id="RHEA:11224"/>
        <dbReference type="ChEBI" id="CHEBI:15378"/>
        <dbReference type="ChEBI" id="CHEBI:30616"/>
        <dbReference type="ChEBI" id="CHEBI:43474"/>
        <dbReference type="ChEBI" id="CHEBI:57416"/>
        <dbReference type="ChEBI" id="CHEBI:57822"/>
        <dbReference type="ChEBI" id="CHEBI:456216"/>
        <dbReference type="EC" id="6.3.2.4"/>
    </reaction>
</comment>
<dbReference type="GO" id="GO:0009252">
    <property type="term" value="P:peptidoglycan biosynthetic process"/>
    <property type="evidence" value="ECO:0007669"/>
    <property type="project" value="UniProtKB-UniRule"/>
</dbReference>
<dbReference type="AlphaFoldDB" id="A0A833LYI8"/>
<evidence type="ECO:0000259" key="18">
    <source>
        <dbReference type="PROSITE" id="PS50975"/>
    </source>
</evidence>
<dbReference type="HAMAP" id="MF_00047">
    <property type="entry name" value="Dala_Dala_lig"/>
    <property type="match status" value="1"/>
</dbReference>
<dbReference type="InterPro" id="IPR011127">
    <property type="entry name" value="Dala_Dala_lig_N"/>
</dbReference>
<keyword evidence="10 16" id="KW-0464">Manganese</keyword>
<dbReference type="InterPro" id="IPR011761">
    <property type="entry name" value="ATP-grasp"/>
</dbReference>
<dbReference type="GO" id="GO:0071555">
    <property type="term" value="P:cell wall organization"/>
    <property type="evidence" value="ECO:0007669"/>
    <property type="project" value="UniProtKB-KW"/>
</dbReference>
<evidence type="ECO:0000313" key="19">
    <source>
        <dbReference type="EMBL" id="KAB2934645.1"/>
    </source>
</evidence>
<evidence type="ECO:0000256" key="1">
    <source>
        <dbReference type="ARBA" id="ARBA00001936"/>
    </source>
</evidence>
<dbReference type="InterPro" id="IPR005905">
    <property type="entry name" value="D_ala_D_ala"/>
</dbReference>
<dbReference type="UniPathway" id="UPA00219"/>
<dbReference type="PROSITE" id="PS00843">
    <property type="entry name" value="DALA_DALA_LIGASE_1"/>
    <property type="match status" value="1"/>
</dbReference>
<feature type="binding site" evidence="16">
    <location>
        <position position="311"/>
    </location>
    <ligand>
        <name>Mg(2+)</name>
        <dbReference type="ChEBI" id="CHEBI:18420"/>
        <label>2</label>
    </ligand>
</feature>
<evidence type="ECO:0000256" key="11">
    <source>
        <dbReference type="ARBA" id="ARBA00023316"/>
    </source>
</evidence>
<evidence type="ECO:0000256" key="7">
    <source>
        <dbReference type="ARBA" id="ARBA00022842"/>
    </source>
</evidence>
<feature type="binding site" evidence="15">
    <location>
        <begin position="179"/>
        <end position="181"/>
    </location>
    <ligand>
        <name>ATP</name>
        <dbReference type="ChEBI" id="CHEBI:30616"/>
    </ligand>
</feature>
<comment type="pathway">
    <text evidence="13">Cell wall biogenesis; peptidoglycan biosynthesis.</text>
</comment>
<dbReference type="SUPFAM" id="SSF52440">
    <property type="entry name" value="PreATP-grasp domain"/>
    <property type="match status" value="1"/>
</dbReference>
<feature type="binding site" evidence="15">
    <location>
        <begin position="310"/>
        <end position="311"/>
    </location>
    <ligand>
        <name>ATP</name>
        <dbReference type="ChEBI" id="CHEBI:30616"/>
    </ligand>
</feature>
<dbReference type="PIRSF" id="PIRSF039102">
    <property type="entry name" value="Ddl/VanB"/>
    <property type="match status" value="1"/>
</dbReference>
<dbReference type="InterPro" id="IPR000291">
    <property type="entry name" value="D-Ala_lig_Van_CS"/>
</dbReference>
<evidence type="ECO:0000313" key="20">
    <source>
        <dbReference type="Proteomes" id="UP000460298"/>
    </source>
</evidence>
<name>A0A833LYI8_9LEPT</name>
<feature type="active site" evidence="14">
    <location>
        <position position="187"/>
    </location>
</feature>
<evidence type="ECO:0000256" key="17">
    <source>
        <dbReference type="PROSITE-ProRule" id="PRU00409"/>
    </source>
</evidence>
<proteinExistence type="inferred from homology"/>
<keyword evidence="13" id="KW-0963">Cytoplasm</keyword>
<evidence type="ECO:0000256" key="2">
    <source>
        <dbReference type="ARBA" id="ARBA00010871"/>
    </source>
</evidence>
<keyword evidence="6 17" id="KW-0067">ATP-binding</keyword>
<protein>
    <recommendedName>
        <fullName evidence="13">D-alanine--D-alanine ligase</fullName>
        <ecNumber evidence="13">6.3.2.4</ecNumber>
    </recommendedName>
    <alternativeName>
        <fullName evidence="13">D-Ala-D-Ala ligase</fullName>
    </alternativeName>
    <alternativeName>
        <fullName evidence="13">D-alanylalanine synthetase</fullName>
    </alternativeName>
</protein>
<evidence type="ECO:0000256" key="5">
    <source>
        <dbReference type="ARBA" id="ARBA00022741"/>
    </source>
</evidence>
<feature type="domain" description="ATP-grasp" evidence="18">
    <location>
        <begin position="142"/>
        <end position="344"/>
    </location>
</feature>
<gene>
    <name evidence="13" type="primary">ddl</name>
    <name evidence="19" type="ORF">F9K24_02385</name>
</gene>
<feature type="binding site" evidence="16">
    <location>
        <position position="298"/>
    </location>
    <ligand>
        <name>Mg(2+)</name>
        <dbReference type="ChEBI" id="CHEBI:18420"/>
        <label>1</label>
    </ligand>
</feature>
<keyword evidence="8 13" id="KW-0133">Cell shape</keyword>
<dbReference type="NCBIfam" id="NF002528">
    <property type="entry name" value="PRK01966.1-4"/>
    <property type="match status" value="1"/>
</dbReference>
<feature type="binding site" evidence="15">
    <location>
        <position position="138"/>
    </location>
    <ligand>
        <name>ATP</name>
        <dbReference type="ChEBI" id="CHEBI:30616"/>
    </ligand>
</feature>
<sequence length="361" mass="39742">MPHMASKHIAVLFGGKSSEHEVSIRSAGFIYRTLDRSRYNVRPVYVDQQGRFFLLDAVNELPTTIDGVAALSKTPLVFIPGENAPVRTAQGDVVPVDVVFPVLHGPNGEDGTLQGLLRLLDLPFVGCDVLGSALCMDKAMMKPVLAAAGIDSARYILVEQHNRTIDLAEVFRELGDYVFVKPSRQGSSVGVSRASNEAELKAALDEAFRFDSKVLIEEAIVGREIECSVLGNERPEASVPGEILPKHAFYSYEAKYLDPDGAGLQIPANLTPYDQKRVRETAMRTYRALDCEGLSRVDVFFTADGRILVNEINTLPGFTQISMYPKMWEATGLPGVELMDRLVQAALDRHARQTAFKTTRV</sequence>
<evidence type="ECO:0000256" key="12">
    <source>
        <dbReference type="ARBA" id="ARBA00047614"/>
    </source>
</evidence>
<comment type="cofactor">
    <cofactor evidence="16">
        <name>Mg(2+)</name>
        <dbReference type="ChEBI" id="CHEBI:18420"/>
    </cofactor>
    <cofactor evidence="16">
        <name>Mn(2+)</name>
        <dbReference type="ChEBI" id="CHEBI:29035"/>
    </cofactor>
    <text evidence="16">Binds 2 magnesium or manganese ions per subunit.</text>
</comment>
<dbReference type="InterPro" id="IPR011095">
    <property type="entry name" value="Dala_Dala_lig_C"/>
</dbReference>
<comment type="function">
    <text evidence="13">Cell wall formation.</text>
</comment>
<evidence type="ECO:0000256" key="6">
    <source>
        <dbReference type="ARBA" id="ARBA00022840"/>
    </source>
</evidence>
<organism evidence="19 20">
    <name type="scientific">Leptonema illini</name>
    <dbReference type="NCBI Taxonomy" id="183"/>
    <lineage>
        <taxon>Bacteria</taxon>
        <taxon>Pseudomonadati</taxon>
        <taxon>Spirochaetota</taxon>
        <taxon>Spirochaetia</taxon>
        <taxon>Leptospirales</taxon>
        <taxon>Leptospiraceae</taxon>
        <taxon>Leptonema</taxon>
    </lineage>
</organism>
<feature type="binding site" evidence="15">
    <location>
        <begin position="187"/>
        <end position="188"/>
    </location>
    <ligand>
        <name>ATP</name>
        <dbReference type="ChEBI" id="CHEBI:30616"/>
    </ligand>
</feature>
<keyword evidence="9 13" id="KW-0573">Peptidoglycan synthesis</keyword>
<dbReference type="InterPro" id="IPR013815">
    <property type="entry name" value="ATP_grasp_subdomain_1"/>
</dbReference>
<dbReference type="Pfam" id="PF07478">
    <property type="entry name" value="Dala_Dala_lig_C"/>
    <property type="match status" value="1"/>
</dbReference>
<dbReference type="GO" id="GO:0005524">
    <property type="term" value="F:ATP binding"/>
    <property type="evidence" value="ECO:0007669"/>
    <property type="project" value="UniProtKB-UniRule"/>
</dbReference>
<dbReference type="PANTHER" id="PTHR23132:SF25">
    <property type="entry name" value="D-ALANINE--D-ALANINE LIGASE A"/>
    <property type="match status" value="1"/>
</dbReference>
<keyword evidence="3 13" id="KW-0436">Ligase</keyword>
<evidence type="ECO:0000256" key="9">
    <source>
        <dbReference type="ARBA" id="ARBA00022984"/>
    </source>
</evidence>
<dbReference type="EMBL" id="WBUI01000002">
    <property type="protein sequence ID" value="KAB2934645.1"/>
    <property type="molecule type" value="Genomic_DNA"/>
</dbReference>
<dbReference type="NCBIfam" id="TIGR01205">
    <property type="entry name" value="D_ala_D_alaTIGR"/>
    <property type="match status" value="1"/>
</dbReference>
<dbReference type="GO" id="GO:0046872">
    <property type="term" value="F:metal ion binding"/>
    <property type="evidence" value="ECO:0007669"/>
    <property type="project" value="UniProtKB-KW"/>
</dbReference>
<dbReference type="PROSITE" id="PS00844">
    <property type="entry name" value="DALA_DALA_LIGASE_2"/>
    <property type="match status" value="1"/>
</dbReference>
<dbReference type="EC" id="6.3.2.4" evidence="13"/>
<evidence type="ECO:0000256" key="8">
    <source>
        <dbReference type="ARBA" id="ARBA00022960"/>
    </source>
</evidence>
<keyword evidence="11 13" id="KW-0961">Cell wall biogenesis/degradation</keyword>
<dbReference type="PANTHER" id="PTHR23132">
    <property type="entry name" value="D-ALANINE--D-ALANINE LIGASE"/>
    <property type="match status" value="1"/>
</dbReference>
<keyword evidence="7 16" id="KW-0460">Magnesium</keyword>
<comment type="subcellular location">
    <subcellularLocation>
        <location evidence="13">Cytoplasm</location>
    </subcellularLocation>
</comment>
<dbReference type="SUPFAM" id="SSF56059">
    <property type="entry name" value="Glutathione synthetase ATP-binding domain-like"/>
    <property type="match status" value="1"/>
</dbReference>
<dbReference type="GO" id="GO:0008360">
    <property type="term" value="P:regulation of cell shape"/>
    <property type="evidence" value="ECO:0007669"/>
    <property type="project" value="UniProtKB-KW"/>
</dbReference>
<dbReference type="GO" id="GO:0005829">
    <property type="term" value="C:cytosol"/>
    <property type="evidence" value="ECO:0007669"/>
    <property type="project" value="TreeGrafter"/>
</dbReference>
<evidence type="ECO:0000256" key="3">
    <source>
        <dbReference type="ARBA" id="ARBA00022598"/>
    </source>
</evidence>
<evidence type="ECO:0000256" key="16">
    <source>
        <dbReference type="PIRSR" id="PIRSR039102-3"/>
    </source>
</evidence>
<dbReference type="Gene3D" id="3.30.1490.20">
    <property type="entry name" value="ATP-grasp fold, A domain"/>
    <property type="match status" value="1"/>
</dbReference>
<evidence type="ECO:0000256" key="15">
    <source>
        <dbReference type="PIRSR" id="PIRSR039102-2"/>
    </source>
</evidence>
<feature type="binding site" evidence="15">
    <location>
        <begin position="217"/>
        <end position="224"/>
    </location>
    <ligand>
        <name>ATP</name>
        <dbReference type="ChEBI" id="CHEBI:30616"/>
    </ligand>
</feature>
<comment type="cofactor">
    <cofactor evidence="1">
        <name>Mn(2+)</name>
        <dbReference type="ChEBI" id="CHEBI:29035"/>
    </cofactor>
</comment>